<organism evidence="3 4">
    <name type="scientific">Aureococcus anophagefferens</name>
    <name type="common">Harmful bloom alga</name>
    <dbReference type="NCBI Taxonomy" id="44056"/>
    <lineage>
        <taxon>Eukaryota</taxon>
        <taxon>Sar</taxon>
        <taxon>Stramenopiles</taxon>
        <taxon>Ochrophyta</taxon>
        <taxon>Pelagophyceae</taxon>
        <taxon>Pelagomonadales</taxon>
        <taxon>Pelagomonadaceae</taxon>
        <taxon>Aureococcus</taxon>
    </lineage>
</organism>
<dbReference type="InterPro" id="IPR001932">
    <property type="entry name" value="PPM-type_phosphatase-like_dom"/>
</dbReference>
<feature type="domain" description="PPM-type phosphatase" evidence="2">
    <location>
        <begin position="1"/>
        <end position="95"/>
    </location>
</feature>
<feature type="compositionally biased region" description="Basic residues" evidence="1">
    <location>
        <begin position="159"/>
        <end position="168"/>
    </location>
</feature>
<evidence type="ECO:0000313" key="4">
    <source>
        <dbReference type="Proteomes" id="UP001363151"/>
    </source>
</evidence>
<keyword evidence="4" id="KW-1185">Reference proteome</keyword>
<reference evidence="3 4" key="1">
    <citation type="submission" date="2024-03" db="EMBL/GenBank/DDBJ databases">
        <title>Aureococcus anophagefferens CCMP1851 and Kratosvirus quantuckense: Draft genome of a second virus-susceptible host strain in the model system.</title>
        <authorList>
            <person name="Chase E."/>
            <person name="Truchon A.R."/>
            <person name="Schepens W."/>
            <person name="Wilhelm S.W."/>
        </authorList>
    </citation>
    <scope>NUCLEOTIDE SEQUENCE [LARGE SCALE GENOMIC DNA]</scope>
    <source>
        <strain evidence="3 4">CCMP1851</strain>
    </source>
</reference>
<evidence type="ECO:0000259" key="2">
    <source>
        <dbReference type="PROSITE" id="PS51746"/>
    </source>
</evidence>
<dbReference type="InterPro" id="IPR036457">
    <property type="entry name" value="PPM-type-like_dom_sf"/>
</dbReference>
<dbReference type="PANTHER" id="PTHR47992">
    <property type="entry name" value="PROTEIN PHOSPHATASE"/>
    <property type="match status" value="1"/>
</dbReference>
<dbReference type="Pfam" id="PF00481">
    <property type="entry name" value="PP2C"/>
    <property type="match status" value="1"/>
</dbReference>
<protein>
    <submittedName>
        <fullName evidence="3">Protein serine/threonine phosphatase</fullName>
    </submittedName>
</protein>
<comment type="caution">
    <text evidence="3">The sequence shown here is derived from an EMBL/GenBank/DDBJ whole genome shotgun (WGS) entry which is preliminary data.</text>
</comment>
<evidence type="ECO:0000256" key="1">
    <source>
        <dbReference type="SAM" id="MobiDB-lite"/>
    </source>
</evidence>
<accession>A0ABR1G213</accession>
<dbReference type="EMBL" id="JBBJCI010000141">
    <property type="protein sequence ID" value="KAK7242693.1"/>
    <property type="molecule type" value="Genomic_DNA"/>
</dbReference>
<evidence type="ECO:0000313" key="3">
    <source>
        <dbReference type="EMBL" id="KAK7242693.1"/>
    </source>
</evidence>
<gene>
    <name evidence="3" type="ORF">SO694_00016344</name>
</gene>
<dbReference type="Gene3D" id="3.60.40.10">
    <property type="entry name" value="PPM-type phosphatase domain"/>
    <property type="match status" value="1"/>
</dbReference>
<dbReference type="Proteomes" id="UP001363151">
    <property type="component" value="Unassembled WGS sequence"/>
</dbReference>
<dbReference type="InterPro" id="IPR015655">
    <property type="entry name" value="PP2C"/>
</dbReference>
<proteinExistence type="predicted"/>
<dbReference type="PROSITE" id="PS51746">
    <property type="entry name" value="PPM_2"/>
    <property type="match status" value="1"/>
</dbReference>
<feature type="region of interest" description="Disordered" evidence="1">
    <location>
        <begin position="109"/>
        <end position="216"/>
    </location>
</feature>
<name>A0ABR1G213_AURAN</name>
<feature type="compositionally biased region" description="Basic and acidic residues" evidence="1">
    <location>
        <begin position="189"/>
        <end position="198"/>
    </location>
</feature>
<dbReference type="SUPFAM" id="SSF81606">
    <property type="entry name" value="PP2C-like"/>
    <property type="match status" value="1"/>
</dbReference>
<sequence length="216" mass="23481">MPRRFSRSIGDYTAETVGCIATPEISETAVGEDDVVVVIASDGVWEFLTNQVVLDMCLETDDPFVACNRIVAKAAYEWVTREQRTDDISCIVVYLNDRDGKPLEATPAAAKRRLSVPVEREEPDSDATFGTPDQPGRVCAEAPAENDVEPVSDPQAPRRPSRRTKGTRRGSLVPPASGKLLVPTLAPVESRRASKEAMDAGDYDPLKSPASTPREP</sequence>